<evidence type="ECO:0000313" key="2">
    <source>
        <dbReference type="Proteomes" id="UP000000311"/>
    </source>
</evidence>
<sequence length="144" mass="16302">LPKDARTLLKTPNITHAKKLGSGLYYYFGINETLSNLCNKQNIIIKLNQEILLATNIDGLPLSKSTNSSFWPILCTVKSIDKIKNKVFMVALYHGNVKPNANEFLTDFVNECIELSKNGIYINSIRYHFKLSMLICDTPAKSYI</sequence>
<protein>
    <submittedName>
        <fullName evidence="1">Uncharacterized protein</fullName>
    </submittedName>
</protein>
<gene>
    <name evidence="1" type="ORF">EAG_00302</name>
</gene>
<proteinExistence type="predicted"/>
<organism evidence="2">
    <name type="scientific">Camponotus floridanus</name>
    <name type="common">Florida carpenter ant</name>
    <dbReference type="NCBI Taxonomy" id="104421"/>
    <lineage>
        <taxon>Eukaryota</taxon>
        <taxon>Metazoa</taxon>
        <taxon>Ecdysozoa</taxon>
        <taxon>Arthropoda</taxon>
        <taxon>Hexapoda</taxon>
        <taxon>Insecta</taxon>
        <taxon>Pterygota</taxon>
        <taxon>Neoptera</taxon>
        <taxon>Endopterygota</taxon>
        <taxon>Hymenoptera</taxon>
        <taxon>Apocrita</taxon>
        <taxon>Aculeata</taxon>
        <taxon>Formicoidea</taxon>
        <taxon>Formicidae</taxon>
        <taxon>Formicinae</taxon>
        <taxon>Camponotus</taxon>
    </lineage>
</organism>
<dbReference type="EMBL" id="GL441259">
    <property type="protein sequence ID" value="EFN64958.1"/>
    <property type="molecule type" value="Genomic_DNA"/>
</dbReference>
<dbReference type="AlphaFoldDB" id="E2ANN1"/>
<feature type="non-terminal residue" evidence="1">
    <location>
        <position position="144"/>
    </location>
</feature>
<feature type="non-terminal residue" evidence="1">
    <location>
        <position position="1"/>
    </location>
</feature>
<dbReference type="OMA" id="FVNECIE"/>
<keyword evidence="2" id="KW-1185">Reference proteome</keyword>
<dbReference type="PANTHER" id="PTHR33053:SF9">
    <property type="entry name" value="AGAP000105-PA"/>
    <property type="match status" value="1"/>
</dbReference>
<dbReference type="InParanoid" id="E2ANN1"/>
<name>E2ANN1_CAMFO</name>
<accession>E2ANN1</accession>
<evidence type="ECO:0000313" key="1">
    <source>
        <dbReference type="EMBL" id="EFN64958.1"/>
    </source>
</evidence>
<reference evidence="1 2" key="1">
    <citation type="journal article" date="2010" name="Science">
        <title>Genomic comparison of the ants Camponotus floridanus and Harpegnathos saltator.</title>
        <authorList>
            <person name="Bonasio R."/>
            <person name="Zhang G."/>
            <person name="Ye C."/>
            <person name="Mutti N.S."/>
            <person name="Fang X."/>
            <person name="Qin N."/>
            <person name="Donahue G."/>
            <person name="Yang P."/>
            <person name="Li Q."/>
            <person name="Li C."/>
            <person name="Zhang P."/>
            <person name="Huang Z."/>
            <person name="Berger S.L."/>
            <person name="Reinberg D."/>
            <person name="Wang J."/>
            <person name="Liebig J."/>
        </authorList>
    </citation>
    <scope>NUCLEOTIDE SEQUENCE [LARGE SCALE GENOMIC DNA]</scope>
    <source>
        <strain evidence="2">C129</strain>
    </source>
</reference>
<dbReference type="PANTHER" id="PTHR33053">
    <property type="entry name" value="PROTEIN, PUTATIVE-RELATED"/>
    <property type="match status" value="1"/>
</dbReference>
<dbReference type="Proteomes" id="UP000000311">
    <property type="component" value="Unassembled WGS sequence"/>
</dbReference>